<dbReference type="PANTHER" id="PTHR44196">
    <property type="entry name" value="DEHYDROGENASE/REDUCTASE SDR FAMILY MEMBER 7B"/>
    <property type="match status" value="1"/>
</dbReference>
<dbReference type="GO" id="GO:0016020">
    <property type="term" value="C:membrane"/>
    <property type="evidence" value="ECO:0007669"/>
    <property type="project" value="TreeGrafter"/>
</dbReference>
<dbReference type="Pfam" id="PF00106">
    <property type="entry name" value="adh_short"/>
    <property type="match status" value="1"/>
</dbReference>
<evidence type="ECO:0008006" key="5">
    <source>
        <dbReference type="Google" id="ProtNLM"/>
    </source>
</evidence>
<keyword evidence="4" id="KW-1185">Reference proteome</keyword>
<gene>
    <name evidence="3" type="ORF">MBOU_30290</name>
</gene>
<dbReference type="PRINTS" id="PR00081">
    <property type="entry name" value="GDHRDH"/>
</dbReference>
<organism evidence="3 4">
    <name type="scientific">Mycobacterium bourgelatii</name>
    <dbReference type="NCBI Taxonomy" id="1273442"/>
    <lineage>
        <taxon>Bacteria</taxon>
        <taxon>Bacillati</taxon>
        <taxon>Actinomycetota</taxon>
        <taxon>Actinomycetes</taxon>
        <taxon>Mycobacteriales</taxon>
        <taxon>Mycobacteriaceae</taxon>
        <taxon>Mycobacterium</taxon>
    </lineage>
</organism>
<evidence type="ECO:0000313" key="3">
    <source>
        <dbReference type="EMBL" id="GFG90987.1"/>
    </source>
</evidence>
<dbReference type="InterPro" id="IPR036291">
    <property type="entry name" value="NAD(P)-bd_dom_sf"/>
</dbReference>
<sequence>MAAFERDKYVHFGQIEEATAQLSESLRRFGRGWPEAGFHRAPNETAQVAVVTGASAGIGRATARLLARRGTYLGLLARGQAGLEAAAAEVRAAGGEALAIPTDVSDFAAVERAASQVEEQFGPIDAWINVTLTSLFAPFTAIEADRYRRVTEVSYLGYVHGTMASLNRMRPRDSGVIVQVASAPGGRGTLQSADCGVGHAINGFTESVRSELLHERSHVHVTLCLLPAVAPACPLEVAAEGVVHALDHPRRKQYRVDSGSACAQAWVTRHARALISGATMASAIATARWGRHRRRQ</sequence>
<accession>A0A7I9YQW2</accession>
<evidence type="ECO:0000256" key="2">
    <source>
        <dbReference type="ARBA" id="ARBA00023002"/>
    </source>
</evidence>
<proteinExistence type="inferred from homology"/>
<dbReference type="PANTHER" id="PTHR44196:SF1">
    <property type="entry name" value="DEHYDROGENASE_REDUCTASE SDR FAMILY MEMBER 7B"/>
    <property type="match status" value="1"/>
</dbReference>
<evidence type="ECO:0000256" key="1">
    <source>
        <dbReference type="ARBA" id="ARBA00006484"/>
    </source>
</evidence>
<dbReference type="Proteomes" id="UP000465360">
    <property type="component" value="Unassembled WGS sequence"/>
</dbReference>
<dbReference type="GO" id="GO:0016491">
    <property type="term" value="F:oxidoreductase activity"/>
    <property type="evidence" value="ECO:0007669"/>
    <property type="project" value="UniProtKB-KW"/>
</dbReference>
<protein>
    <recommendedName>
        <fullName evidence="5">Short-chain dehydrogenase</fullName>
    </recommendedName>
</protein>
<reference evidence="3 4" key="1">
    <citation type="journal article" date="2019" name="Emerg. Microbes Infect.">
        <title>Comprehensive subspecies identification of 175 nontuberculous mycobacteria species based on 7547 genomic profiles.</title>
        <authorList>
            <person name="Matsumoto Y."/>
            <person name="Kinjo T."/>
            <person name="Motooka D."/>
            <person name="Nabeya D."/>
            <person name="Jung N."/>
            <person name="Uechi K."/>
            <person name="Horii T."/>
            <person name="Iida T."/>
            <person name="Fujita J."/>
            <person name="Nakamura S."/>
        </authorList>
    </citation>
    <scope>NUCLEOTIDE SEQUENCE [LARGE SCALE GENOMIC DNA]</scope>
    <source>
        <strain evidence="3 4">JCM 30725</strain>
    </source>
</reference>
<dbReference type="InterPro" id="IPR002347">
    <property type="entry name" value="SDR_fam"/>
</dbReference>
<name>A0A7I9YQW2_MYCBU</name>
<dbReference type="SUPFAM" id="SSF51735">
    <property type="entry name" value="NAD(P)-binding Rossmann-fold domains"/>
    <property type="match status" value="1"/>
</dbReference>
<keyword evidence="2" id="KW-0560">Oxidoreductase</keyword>
<dbReference type="AlphaFoldDB" id="A0A7I9YQW2"/>
<dbReference type="EMBL" id="BLKZ01000001">
    <property type="protein sequence ID" value="GFG90987.1"/>
    <property type="molecule type" value="Genomic_DNA"/>
</dbReference>
<evidence type="ECO:0000313" key="4">
    <source>
        <dbReference type="Proteomes" id="UP000465360"/>
    </source>
</evidence>
<comment type="caution">
    <text evidence="3">The sequence shown here is derived from an EMBL/GenBank/DDBJ whole genome shotgun (WGS) entry which is preliminary data.</text>
</comment>
<dbReference type="Gene3D" id="3.40.50.720">
    <property type="entry name" value="NAD(P)-binding Rossmann-like Domain"/>
    <property type="match status" value="1"/>
</dbReference>
<comment type="similarity">
    <text evidence="1">Belongs to the short-chain dehydrogenases/reductases (SDR) family.</text>
</comment>